<dbReference type="InterPro" id="IPR018658">
    <property type="entry name" value="DUF2089"/>
</dbReference>
<name>A0A1I3P797_9FLAO</name>
<evidence type="ECO:0000259" key="1">
    <source>
        <dbReference type="Pfam" id="PF09862"/>
    </source>
</evidence>
<dbReference type="InterPro" id="IPR013324">
    <property type="entry name" value="RNA_pol_sigma_r3/r4-like"/>
</dbReference>
<sequence length="106" mass="12317">MYLILFKLALTLFIKMKYKLPIHCPSCETDLKVTKLSCENCNTAVSGTFELPMLLKLTQEEQDFILQFFLYSGSLKQMAQQMNISYPTVRNKLDDIIENIKKLQSE</sequence>
<dbReference type="SUPFAM" id="SSF88659">
    <property type="entry name" value="Sigma3 and sigma4 domains of RNA polymerase sigma factors"/>
    <property type="match status" value="1"/>
</dbReference>
<organism evidence="3 4">
    <name type="scientific">Myroides guanonis</name>
    <dbReference type="NCBI Taxonomy" id="1150112"/>
    <lineage>
        <taxon>Bacteria</taxon>
        <taxon>Pseudomonadati</taxon>
        <taxon>Bacteroidota</taxon>
        <taxon>Flavobacteriia</taxon>
        <taxon>Flavobacteriales</taxon>
        <taxon>Flavobacteriaceae</taxon>
        <taxon>Myroides</taxon>
    </lineage>
</organism>
<feature type="domain" description="DUF2089" evidence="1">
    <location>
        <begin position="57"/>
        <end position="101"/>
    </location>
</feature>
<dbReference type="InterPro" id="IPR053957">
    <property type="entry name" value="DUF2089_Zn_ribbon"/>
</dbReference>
<evidence type="ECO:0008006" key="5">
    <source>
        <dbReference type="Google" id="ProtNLM"/>
    </source>
</evidence>
<dbReference type="Pfam" id="PF22747">
    <property type="entry name" value="Zn_ribbon_DUF2089"/>
    <property type="match status" value="1"/>
</dbReference>
<dbReference type="Proteomes" id="UP000243887">
    <property type="component" value="Unassembled WGS sequence"/>
</dbReference>
<accession>A0A1I3P797</accession>
<evidence type="ECO:0000313" key="4">
    <source>
        <dbReference type="Proteomes" id="UP000243887"/>
    </source>
</evidence>
<dbReference type="STRING" id="1150112.SAMN04487893_1049"/>
<gene>
    <name evidence="3" type="ORF">SAMN04487893_1049</name>
</gene>
<dbReference type="AlphaFoldDB" id="A0A1I3P797"/>
<proteinExistence type="predicted"/>
<feature type="domain" description="DUF2089" evidence="2">
    <location>
        <begin position="24"/>
        <end position="52"/>
    </location>
</feature>
<dbReference type="Pfam" id="PF09862">
    <property type="entry name" value="DUF2089"/>
    <property type="match status" value="1"/>
</dbReference>
<dbReference type="EMBL" id="FORU01000004">
    <property type="protein sequence ID" value="SFJ17289.1"/>
    <property type="molecule type" value="Genomic_DNA"/>
</dbReference>
<keyword evidence="4" id="KW-1185">Reference proteome</keyword>
<reference evidence="4" key="1">
    <citation type="submission" date="2016-10" db="EMBL/GenBank/DDBJ databases">
        <authorList>
            <person name="Varghese N."/>
            <person name="Submissions S."/>
        </authorList>
    </citation>
    <scope>NUCLEOTIDE SEQUENCE [LARGE SCALE GENOMIC DNA]</scope>
    <source>
        <strain evidence="4">DSM 26542</strain>
    </source>
</reference>
<evidence type="ECO:0000259" key="2">
    <source>
        <dbReference type="Pfam" id="PF22747"/>
    </source>
</evidence>
<evidence type="ECO:0000313" key="3">
    <source>
        <dbReference type="EMBL" id="SFJ17289.1"/>
    </source>
</evidence>
<protein>
    <recommendedName>
        <fullName evidence="5">DUF2089 family protein</fullName>
    </recommendedName>
</protein>